<gene>
    <name evidence="2" type="ORF">HG536_0H02430</name>
</gene>
<dbReference type="Proteomes" id="UP000515788">
    <property type="component" value="Chromosome 8"/>
</dbReference>
<name>A0A7G3ZMY2_9SACH</name>
<feature type="compositionally biased region" description="Basic and acidic residues" evidence="1">
    <location>
        <begin position="166"/>
        <end position="184"/>
    </location>
</feature>
<dbReference type="KEGG" id="tgb:HG536_0H02430"/>
<dbReference type="GO" id="GO:0003735">
    <property type="term" value="F:structural constituent of ribosome"/>
    <property type="evidence" value="ECO:0007669"/>
    <property type="project" value="TreeGrafter"/>
</dbReference>
<dbReference type="Pfam" id="PF12824">
    <property type="entry name" value="MRP-L20"/>
    <property type="match status" value="1"/>
</dbReference>
<feature type="region of interest" description="Disordered" evidence="1">
    <location>
        <begin position="166"/>
        <end position="204"/>
    </location>
</feature>
<dbReference type="InterPro" id="IPR024388">
    <property type="entry name" value="Ribosomal_mL58"/>
</dbReference>
<dbReference type="OrthoDB" id="6021263at2759"/>
<dbReference type="GeneID" id="59328134"/>
<dbReference type="GO" id="GO:0005762">
    <property type="term" value="C:mitochondrial large ribosomal subunit"/>
    <property type="evidence" value="ECO:0007669"/>
    <property type="project" value="TreeGrafter"/>
</dbReference>
<dbReference type="AlphaFoldDB" id="A0A7G3ZMY2"/>
<evidence type="ECO:0000313" key="3">
    <source>
        <dbReference type="Proteomes" id="UP000515788"/>
    </source>
</evidence>
<dbReference type="PANTHER" id="PTHR28266">
    <property type="entry name" value="54S RIBOSOMAL PROTEIN L20, MITOCHONDRIAL"/>
    <property type="match status" value="1"/>
</dbReference>
<sequence length="204" mass="23230">MWSFTRNLHVSSMRAKGVAKFIDTSKNIPQLRSTPTIYNSKSSASNPKGYMKAKIPGGLYFQPAQSSPTGSINSETYPASFLPASDSRRSLIEELRAEDRLKGDHAPPVLTSKSTMGDKTYHLKPADVAEIQRLRSENPEVYTRKALAQQFKVSPLFISLVSDAPTQRKQEMASRLDQIKSQWHEKRRAARSDRIKRKQYWYRP</sequence>
<evidence type="ECO:0000256" key="1">
    <source>
        <dbReference type="SAM" id="MobiDB-lite"/>
    </source>
</evidence>
<keyword evidence="3" id="KW-1185">Reference proteome</keyword>
<accession>A0A7G3ZMY2</accession>
<organism evidence="2 3">
    <name type="scientific">Torulaspora globosa</name>
    <dbReference type="NCBI Taxonomy" id="48254"/>
    <lineage>
        <taxon>Eukaryota</taxon>
        <taxon>Fungi</taxon>
        <taxon>Dikarya</taxon>
        <taxon>Ascomycota</taxon>
        <taxon>Saccharomycotina</taxon>
        <taxon>Saccharomycetes</taxon>
        <taxon>Saccharomycetales</taxon>
        <taxon>Saccharomycetaceae</taxon>
        <taxon>Torulaspora</taxon>
    </lineage>
</organism>
<dbReference type="PANTHER" id="PTHR28266:SF1">
    <property type="entry name" value="LARGE RIBOSOMAL SUBUNIT PROTEIN ML58"/>
    <property type="match status" value="1"/>
</dbReference>
<evidence type="ECO:0000313" key="2">
    <source>
        <dbReference type="EMBL" id="QLL34868.1"/>
    </source>
</evidence>
<feature type="compositionally biased region" description="Basic residues" evidence="1">
    <location>
        <begin position="185"/>
        <end position="204"/>
    </location>
</feature>
<dbReference type="RefSeq" id="XP_037141542.1">
    <property type="nucleotide sequence ID" value="XM_037285646.1"/>
</dbReference>
<dbReference type="EMBL" id="CP059253">
    <property type="protein sequence ID" value="QLL34868.1"/>
    <property type="molecule type" value="Genomic_DNA"/>
</dbReference>
<reference evidence="2 3" key="1">
    <citation type="submission" date="2020-06" db="EMBL/GenBank/DDBJ databases">
        <title>The yeast mating-type switching endonuclease HO is a domesticated member of an unorthodox homing genetic element family.</title>
        <authorList>
            <person name="Coughlan A.Y."/>
            <person name="Lombardi L."/>
            <person name="Braun-Galleani S."/>
            <person name="Martos A.R."/>
            <person name="Galeote V."/>
            <person name="Bigey F."/>
            <person name="Dequin S."/>
            <person name="Byrne K.P."/>
            <person name="Wolfe K.H."/>
        </authorList>
    </citation>
    <scope>NUCLEOTIDE SEQUENCE [LARGE SCALE GENOMIC DNA]</scope>
    <source>
        <strain evidence="2 3">CBS764</strain>
    </source>
</reference>
<protein>
    <submittedName>
        <fullName evidence="2">Uncharacterized protein</fullName>
    </submittedName>
</protein>
<proteinExistence type="predicted"/>